<reference evidence="1 2" key="1">
    <citation type="journal article" date="2019" name="PLoS Negl. Trop. Dis.">
        <title>Whole genome sequencing of Entamoeba nuttalli reveals mammalian host-related molecular signatures and a novel octapeptide-repeat surface protein.</title>
        <authorList>
            <person name="Tanaka M."/>
            <person name="Makiuchi T."/>
            <person name="Komiyama T."/>
            <person name="Shiina T."/>
            <person name="Osaki K."/>
            <person name="Tachibana H."/>
        </authorList>
    </citation>
    <scope>NUCLEOTIDE SEQUENCE [LARGE SCALE GENOMIC DNA]</scope>
    <source>
        <strain evidence="1 2">P19-061405</strain>
    </source>
</reference>
<gene>
    <name evidence="1" type="ORF">ENUP19_0080G0022</name>
</gene>
<protein>
    <submittedName>
        <fullName evidence="1">Uncharacterized protein</fullName>
    </submittedName>
</protein>
<sequence>MIQSSRYHRLMIYVKQKNLLPLCFENCFTKYHKVLDFYAGGLIKERVSSKIVNAFEICDPSFFTTFRDCIMHMRHAVFDELFAYYIPHPFCDKGRFVCLFVTECYVRSTNNSLHKEDATTLLELMNFILNCMFLAGCDLFFHVPSFFHLTEPDKHFQEKERQIDVLVKNPLWRLFGNE</sequence>
<dbReference type="EMBL" id="BAAFRS010000080">
    <property type="protein sequence ID" value="GAB1221384.1"/>
    <property type="molecule type" value="Genomic_DNA"/>
</dbReference>
<accession>A0ABQ0DET9</accession>
<name>A0ABQ0DET9_9EUKA</name>
<dbReference type="Proteomes" id="UP001628156">
    <property type="component" value="Unassembled WGS sequence"/>
</dbReference>
<organism evidence="1 2">
    <name type="scientific">Entamoeba nuttalli</name>
    <dbReference type="NCBI Taxonomy" id="412467"/>
    <lineage>
        <taxon>Eukaryota</taxon>
        <taxon>Amoebozoa</taxon>
        <taxon>Evosea</taxon>
        <taxon>Archamoebae</taxon>
        <taxon>Mastigamoebida</taxon>
        <taxon>Entamoebidae</taxon>
        <taxon>Entamoeba</taxon>
    </lineage>
</organism>
<proteinExistence type="predicted"/>
<evidence type="ECO:0000313" key="2">
    <source>
        <dbReference type="Proteomes" id="UP001628156"/>
    </source>
</evidence>
<evidence type="ECO:0000313" key="1">
    <source>
        <dbReference type="EMBL" id="GAB1221384.1"/>
    </source>
</evidence>
<comment type="caution">
    <text evidence="1">The sequence shown here is derived from an EMBL/GenBank/DDBJ whole genome shotgun (WGS) entry which is preliminary data.</text>
</comment>
<keyword evidence="2" id="KW-1185">Reference proteome</keyword>